<evidence type="ECO:0000259" key="1">
    <source>
        <dbReference type="Pfam" id="PF04149"/>
    </source>
</evidence>
<dbReference type="InterPro" id="IPR007278">
    <property type="entry name" value="DUF397"/>
</dbReference>
<protein>
    <recommendedName>
        <fullName evidence="1">DUF397 domain-containing protein</fullName>
    </recommendedName>
</protein>
<organism evidence="2 3">
    <name type="scientific">Streptomyces regalis</name>
    <dbReference type="NCBI Taxonomy" id="68262"/>
    <lineage>
        <taxon>Bacteria</taxon>
        <taxon>Bacillati</taxon>
        <taxon>Actinomycetota</taxon>
        <taxon>Actinomycetes</taxon>
        <taxon>Kitasatosporales</taxon>
        <taxon>Streptomycetaceae</taxon>
        <taxon>Streptomyces</taxon>
    </lineage>
</organism>
<sequence>MQTTHWQKSTYSGDGSNCVYVAATSTGDILFRESDEPETILTTGSRQLGALISALRGLSDPGA</sequence>
<reference evidence="3" key="1">
    <citation type="submission" date="2015-10" db="EMBL/GenBank/DDBJ databases">
        <authorList>
            <person name="Ju K.-S."/>
            <person name="Doroghazi J.R."/>
            <person name="Metcalf W.W."/>
        </authorList>
    </citation>
    <scope>NUCLEOTIDE SEQUENCE [LARGE SCALE GENOMIC DNA]</scope>
    <source>
        <strain evidence="3">NRRL 3151</strain>
    </source>
</reference>
<evidence type="ECO:0000313" key="3">
    <source>
        <dbReference type="Proteomes" id="UP000053923"/>
    </source>
</evidence>
<dbReference type="EMBL" id="LLZG01000312">
    <property type="protein sequence ID" value="KUL30100.1"/>
    <property type="molecule type" value="Genomic_DNA"/>
</dbReference>
<dbReference type="OrthoDB" id="3436866at2"/>
<keyword evidence="3" id="KW-1185">Reference proteome</keyword>
<gene>
    <name evidence="2" type="ORF">ADL12_27560</name>
</gene>
<name>A0A124G9V3_9ACTN</name>
<evidence type="ECO:0000313" key="2">
    <source>
        <dbReference type="EMBL" id="KUL30100.1"/>
    </source>
</evidence>
<proteinExistence type="predicted"/>
<feature type="domain" description="DUF397" evidence="1">
    <location>
        <begin position="5"/>
        <end position="56"/>
    </location>
</feature>
<comment type="caution">
    <text evidence="2">The sequence shown here is derived from an EMBL/GenBank/DDBJ whole genome shotgun (WGS) entry which is preliminary data.</text>
</comment>
<dbReference type="Proteomes" id="UP000053923">
    <property type="component" value="Unassembled WGS sequence"/>
</dbReference>
<accession>A0A124G9V3</accession>
<dbReference type="Pfam" id="PF04149">
    <property type="entry name" value="DUF397"/>
    <property type="match status" value="1"/>
</dbReference>
<dbReference type="RefSeq" id="WP_062706444.1">
    <property type="nucleotide sequence ID" value="NZ_LLZG01000312.1"/>
</dbReference>
<dbReference type="AlphaFoldDB" id="A0A124G9V3"/>